<sequence>MDFTKKRKTEPNGTVSLSPASQSSSLTSEDARKLLQPLTQDQLIDILQNAVVRHPDVLDSVRSVTDKDSTLRKLFIRGLGADTTSDSLRSLFSAFGDLDEAIVIPDKATGKSKGYGFVTFKHADSALLALKEPSKKIDGRVTVTQFAAAGLTASFNNSNSNAADVSARKIYVGSVPFDISSERLLSTFSAYGEIEEGPLGFDKATGKSKGFAFFVYKTEEGARAALVEPIKNIDGHQVACKLAVDNKKSKPGGAQAAPVDNSGVPPPQSSMPPGCIRARRRISRAHIPVIPVGISLCLGCLVIVSVLGIMPIWEVHMVCRHQEHPWGFLLSISSLLLYLESRLVDFTRACHHTTEYLLRSLRSFLGANALNGYGDFMNADNEIFGLIIWTAVILLLLHFICFYELCLVF</sequence>
<evidence type="ECO:0000259" key="5">
    <source>
        <dbReference type="PROSITE" id="PS50102"/>
    </source>
</evidence>
<keyword evidence="4" id="KW-1133">Transmembrane helix</keyword>
<dbReference type="PROSITE" id="PS50102">
    <property type="entry name" value="RRM"/>
    <property type="match status" value="2"/>
</dbReference>
<dbReference type="InterPro" id="IPR012677">
    <property type="entry name" value="Nucleotide-bd_a/b_plait_sf"/>
</dbReference>
<evidence type="ECO:0000256" key="2">
    <source>
        <dbReference type="PROSITE-ProRule" id="PRU00176"/>
    </source>
</evidence>
<dbReference type="FunFam" id="3.30.70.330:FF:000529">
    <property type="entry name" value="UBP1-associated protein 2C isoform A"/>
    <property type="match status" value="1"/>
</dbReference>
<keyword evidence="4" id="KW-0472">Membrane</keyword>
<keyword evidence="7" id="KW-1185">Reference proteome</keyword>
<feature type="compositionally biased region" description="Low complexity" evidence="3">
    <location>
        <begin position="16"/>
        <end position="28"/>
    </location>
</feature>
<gene>
    <name evidence="6" type="ORF">Pyn_12976</name>
</gene>
<keyword evidence="1 2" id="KW-0694">RNA-binding</keyword>
<proteinExistence type="predicted"/>
<dbReference type="SMART" id="SM00360">
    <property type="entry name" value="RRM"/>
    <property type="match status" value="2"/>
</dbReference>
<dbReference type="AlphaFoldDB" id="A0A314UAL5"/>
<evidence type="ECO:0000313" key="7">
    <source>
        <dbReference type="Proteomes" id="UP000250321"/>
    </source>
</evidence>
<feature type="domain" description="RRM" evidence="5">
    <location>
        <begin position="72"/>
        <end position="149"/>
    </location>
</feature>
<evidence type="ECO:0000313" key="6">
    <source>
        <dbReference type="EMBL" id="PQM33902.1"/>
    </source>
</evidence>
<dbReference type="Pfam" id="PF00076">
    <property type="entry name" value="RRM_1"/>
    <property type="match status" value="2"/>
</dbReference>
<comment type="caution">
    <text evidence="6">The sequence shown here is derived from an EMBL/GenBank/DDBJ whole genome shotgun (WGS) entry which is preliminary data.</text>
</comment>
<dbReference type="PANTHER" id="PTHR48024:SF25">
    <property type="entry name" value="UBP1-ASSOCIATED PROTEIN 2C"/>
    <property type="match status" value="1"/>
</dbReference>
<reference evidence="6 7" key="1">
    <citation type="submission" date="2018-02" db="EMBL/GenBank/DDBJ databases">
        <title>Draft genome of wild Prunus yedoensis var. nudiflora.</title>
        <authorList>
            <person name="Baek S."/>
            <person name="Kim J.-H."/>
            <person name="Choi K."/>
            <person name="Kim G.-B."/>
            <person name="Cho A."/>
            <person name="Jang H."/>
            <person name="Shin C.-H."/>
            <person name="Yu H.-J."/>
            <person name="Mun J.-H."/>
        </authorList>
    </citation>
    <scope>NUCLEOTIDE SEQUENCE [LARGE SCALE GENOMIC DNA]</scope>
    <source>
        <strain evidence="7">cv. Jeju island</strain>
        <tissue evidence="6">Leaf</tissue>
    </source>
</reference>
<accession>A0A314UAL5</accession>
<dbReference type="GO" id="GO:0005634">
    <property type="term" value="C:nucleus"/>
    <property type="evidence" value="ECO:0007669"/>
    <property type="project" value="TreeGrafter"/>
</dbReference>
<evidence type="ECO:0000256" key="3">
    <source>
        <dbReference type="SAM" id="MobiDB-lite"/>
    </source>
</evidence>
<feature type="transmembrane region" description="Helical" evidence="4">
    <location>
        <begin position="386"/>
        <end position="408"/>
    </location>
</feature>
<name>A0A314UAL5_PRUYE</name>
<organism evidence="6 7">
    <name type="scientific">Prunus yedoensis var. nudiflora</name>
    <dbReference type="NCBI Taxonomy" id="2094558"/>
    <lineage>
        <taxon>Eukaryota</taxon>
        <taxon>Viridiplantae</taxon>
        <taxon>Streptophyta</taxon>
        <taxon>Embryophyta</taxon>
        <taxon>Tracheophyta</taxon>
        <taxon>Spermatophyta</taxon>
        <taxon>Magnoliopsida</taxon>
        <taxon>eudicotyledons</taxon>
        <taxon>Gunneridae</taxon>
        <taxon>Pentapetalae</taxon>
        <taxon>rosids</taxon>
        <taxon>fabids</taxon>
        <taxon>Rosales</taxon>
        <taxon>Rosaceae</taxon>
        <taxon>Amygdaloideae</taxon>
        <taxon>Amygdaleae</taxon>
        <taxon>Prunus</taxon>
    </lineage>
</organism>
<dbReference type="EMBL" id="PJQY01003856">
    <property type="protein sequence ID" value="PQM33902.1"/>
    <property type="molecule type" value="Genomic_DNA"/>
</dbReference>
<dbReference type="InterPro" id="IPR050886">
    <property type="entry name" value="RNA-binding_reg"/>
</dbReference>
<keyword evidence="4" id="KW-0812">Transmembrane</keyword>
<dbReference type="SUPFAM" id="SSF54928">
    <property type="entry name" value="RNA-binding domain, RBD"/>
    <property type="match status" value="2"/>
</dbReference>
<protein>
    <submittedName>
        <fullName evidence="6">UBP1-associated protein 2C</fullName>
    </submittedName>
</protein>
<dbReference type="PANTHER" id="PTHR48024">
    <property type="entry name" value="GEO13361P1-RELATED"/>
    <property type="match status" value="1"/>
</dbReference>
<dbReference type="GO" id="GO:0003723">
    <property type="term" value="F:RNA binding"/>
    <property type="evidence" value="ECO:0007669"/>
    <property type="project" value="UniProtKB-UniRule"/>
</dbReference>
<dbReference type="STRING" id="2094558.A0A314UAL5"/>
<dbReference type="Proteomes" id="UP000250321">
    <property type="component" value="Unassembled WGS sequence"/>
</dbReference>
<evidence type="ECO:0000256" key="4">
    <source>
        <dbReference type="SAM" id="Phobius"/>
    </source>
</evidence>
<feature type="region of interest" description="Disordered" evidence="3">
    <location>
        <begin position="249"/>
        <end position="272"/>
    </location>
</feature>
<feature type="transmembrane region" description="Helical" evidence="4">
    <location>
        <begin position="289"/>
        <end position="313"/>
    </location>
</feature>
<evidence type="ECO:0000256" key="1">
    <source>
        <dbReference type="ARBA" id="ARBA00022884"/>
    </source>
</evidence>
<dbReference type="InterPro" id="IPR000504">
    <property type="entry name" value="RRM_dom"/>
</dbReference>
<feature type="domain" description="RRM" evidence="5">
    <location>
        <begin position="168"/>
        <end position="249"/>
    </location>
</feature>
<dbReference type="InterPro" id="IPR035979">
    <property type="entry name" value="RBD_domain_sf"/>
</dbReference>
<dbReference type="Gene3D" id="3.30.70.330">
    <property type="match status" value="2"/>
</dbReference>
<dbReference type="OrthoDB" id="1875751at2759"/>
<feature type="region of interest" description="Disordered" evidence="3">
    <location>
        <begin position="1"/>
        <end position="29"/>
    </location>
</feature>